<accession>A0A9D4CC19</accession>
<sequence>MNPNRYASIRTQAHGVVDLVSAKQPGGHYPANMHIWVPYGLFLGKPIWVSPYGSHLGPIWASPYGNAHKGPI</sequence>
<proteinExistence type="predicted"/>
<evidence type="ECO:0000313" key="2">
    <source>
        <dbReference type="Proteomes" id="UP000828390"/>
    </source>
</evidence>
<dbReference type="EMBL" id="JAIWYP010000013">
    <property type="protein sequence ID" value="KAH3720892.1"/>
    <property type="molecule type" value="Genomic_DNA"/>
</dbReference>
<protein>
    <submittedName>
        <fullName evidence="1">Uncharacterized protein</fullName>
    </submittedName>
</protein>
<reference evidence="1" key="2">
    <citation type="submission" date="2020-11" db="EMBL/GenBank/DDBJ databases">
        <authorList>
            <person name="McCartney M.A."/>
            <person name="Auch B."/>
            <person name="Kono T."/>
            <person name="Mallez S."/>
            <person name="Becker A."/>
            <person name="Gohl D.M."/>
            <person name="Silverstein K.A.T."/>
            <person name="Koren S."/>
            <person name="Bechman K.B."/>
            <person name="Herman A."/>
            <person name="Abrahante J.E."/>
            <person name="Garbe J."/>
        </authorList>
    </citation>
    <scope>NUCLEOTIDE SEQUENCE</scope>
    <source>
        <strain evidence="1">Duluth1</strain>
        <tissue evidence="1">Whole animal</tissue>
    </source>
</reference>
<dbReference type="Proteomes" id="UP000828390">
    <property type="component" value="Unassembled WGS sequence"/>
</dbReference>
<organism evidence="1 2">
    <name type="scientific">Dreissena polymorpha</name>
    <name type="common">Zebra mussel</name>
    <name type="synonym">Mytilus polymorpha</name>
    <dbReference type="NCBI Taxonomy" id="45954"/>
    <lineage>
        <taxon>Eukaryota</taxon>
        <taxon>Metazoa</taxon>
        <taxon>Spiralia</taxon>
        <taxon>Lophotrochozoa</taxon>
        <taxon>Mollusca</taxon>
        <taxon>Bivalvia</taxon>
        <taxon>Autobranchia</taxon>
        <taxon>Heteroconchia</taxon>
        <taxon>Euheterodonta</taxon>
        <taxon>Imparidentia</taxon>
        <taxon>Neoheterodontei</taxon>
        <taxon>Myida</taxon>
        <taxon>Dreissenoidea</taxon>
        <taxon>Dreissenidae</taxon>
        <taxon>Dreissena</taxon>
    </lineage>
</organism>
<gene>
    <name evidence="1" type="ORF">DPMN_063803</name>
</gene>
<reference evidence="1" key="1">
    <citation type="journal article" date="2019" name="bioRxiv">
        <title>The Genome of the Zebra Mussel, Dreissena polymorpha: A Resource for Invasive Species Research.</title>
        <authorList>
            <person name="McCartney M.A."/>
            <person name="Auch B."/>
            <person name="Kono T."/>
            <person name="Mallez S."/>
            <person name="Zhang Y."/>
            <person name="Obille A."/>
            <person name="Becker A."/>
            <person name="Abrahante J.E."/>
            <person name="Garbe J."/>
            <person name="Badalamenti J.P."/>
            <person name="Herman A."/>
            <person name="Mangelson H."/>
            <person name="Liachko I."/>
            <person name="Sullivan S."/>
            <person name="Sone E.D."/>
            <person name="Koren S."/>
            <person name="Silverstein K.A.T."/>
            <person name="Beckman K.B."/>
            <person name="Gohl D.M."/>
        </authorList>
    </citation>
    <scope>NUCLEOTIDE SEQUENCE</scope>
    <source>
        <strain evidence="1">Duluth1</strain>
        <tissue evidence="1">Whole animal</tissue>
    </source>
</reference>
<comment type="caution">
    <text evidence="1">The sequence shown here is derived from an EMBL/GenBank/DDBJ whole genome shotgun (WGS) entry which is preliminary data.</text>
</comment>
<name>A0A9D4CC19_DREPO</name>
<evidence type="ECO:0000313" key="1">
    <source>
        <dbReference type="EMBL" id="KAH3720892.1"/>
    </source>
</evidence>
<keyword evidence="2" id="KW-1185">Reference proteome</keyword>
<dbReference type="AlphaFoldDB" id="A0A9D4CC19"/>